<gene>
    <name evidence="2" type="primary">LOC107270639</name>
</gene>
<reference evidence="2" key="1">
    <citation type="submission" date="2025-08" db="UniProtKB">
        <authorList>
            <consortium name="RefSeq"/>
        </authorList>
    </citation>
    <scope>IDENTIFICATION</scope>
</reference>
<dbReference type="AlphaFoldDB" id="A0AAJ7C3V9"/>
<dbReference type="Gene3D" id="3.40.630.30">
    <property type="match status" value="1"/>
</dbReference>
<evidence type="ECO:0000313" key="1">
    <source>
        <dbReference type="Proteomes" id="UP000694920"/>
    </source>
</evidence>
<keyword evidence="1" id="KW-1185">Reference proteome</keyword>
<dbReference type="GO" id="GO:0008080">
    <property type="term" value="F:N-acetyltransferase activity"/>
    <property type="evidence" value="ECO:0007669"/>
    <property type="project" value="TreeGrafter"/>
</dbReference>
<evidence type="ECO:0000313" key="2">
    <source>
        <dbReference type="RefSeq" id="XP_015601309.1"/>
    </source>
</evidence>
<dbReference type="GeneID" id="107270639"/>
<name>A0AAJ7C3V9_CEPCN</name>
<proteinExistence type="predicted"/>
<dbReference type="RefSeq" id="XP_015601309.1">
    <property type="nucleotide sequence ID" value="XM_015745823.2"/>
</dbReference>
<dbReference type="KEGG" id="ccin:107270639"/>
<dbReference type="Proteomes" id="UP000694920">
    <property type="component" value="Unplaced"/>
</dbReference>
<sequence>MSVRKRMPSYRLWGSMDDGNVEFESLTSETLDGALRVIRESFFKNESVCKGVDIIEEPGAMKELEELCLDAAKDGVSAVAIYVPTGQVISVAFNKIQTRPLNSEKSSFELFSQKCKYKSSKALVDFMIDVDSEINLFQHYNVDCILEIMFLATLPDYSKRRIGELVVAASLEIGRELKRGKNVKTPVCINNDDTITNKPLVPSLSSAIMTSNFSKKIALKLGFETLAEVSYDRFEFRGKKFSERIGEADKSCALVAKRLKN</sequence>
<accession>A0AAJ7C3V9</accession>
<dbReference type="PANTHER" id="PTHR20905">
    <property type="entry name" value="N-ACETYLTRANSFERASE-RELATED"/>
    <property type="match status" value="1"/>
</dbReference>
<protein>
    <submittedName>
        <fullName evidence="2">Uncharacterized protein LOC107270639 isoform X1</fullName>
    </submittedName>
</protein>
<dbReference type="PANTHER" id="PTHR20905:SF28">
    <property type="entry name" value="GH28833P-RELATED"/>
    <property type="match status" value="1"/>
</dbReference>
<organism evidence="1 2">
    <name type="scientific">Cephus cinctus</name>
    <name type="common">Wheat stem sawfly</name>
    <dbReference type="NCBI Taxonomy" id="211228"/>
    <lineage>
        <taxon>Eukaryota</taxon>
        <taxon>Metazoa</taxon>
        <taxon>Ecdysozoa</taxon>
        <taxon>Arthropoda</taxon>
        <taxon>Hexapoda</taxon>
        <taxon>Insecta</taxon>
        <taxon>Pterygota</taxon>
        <taxon>Neoptera</taxon>
        <taxon>Endopterygota</taxon>
        <taxon>Hymenoptera</taxon>
        <taxon>Cephoidea</taxon>
        <taxon>Cephidae</taxon>
        <taxon>Cephus</taxon>
    </lineage>
</organism>